<sequence length="121" mass="14357">RKSINKIYKYGNDSVILGHFRSARFISQRGTMKSLKVLVIALMAIISGTRADYDSEFLRQERRGLRTSEQSSWEYPLCDQDIIPKYLVCDVDSQHRCRALEEYNCRPLADRRRFDQILRYF</sequence>
<accession>A0A653DSJ3</accession>
<name>A0A653DSJ3_CALMS</name>
<dbReference type="AlphaFoldDB" id="A0A653DSJ3"/>
<proteinExistence type="predicted"/>
<organism evidence="1 2">
    <name type="scientific">Callosobruchus maculatus</name>
    <name type="common">Southern cowpea weevil</name>
    <name type="synonym">Pulse bruchid</name>
    <dbReference type="NCBI Taxonomy" id="64391"/>
    <lineage>
        <taxon>Eukaryota</taxon>
        <taxon>Metazoa</taxon>
        <taxon>Ecdysozoa</taxon>
        <taxon>Arthropoda</taxon>
        <taxon>Hexapoda</taxon>
        <taxon>Insecta</taxon>
        <taxon>Pterygota</taxon>
        <taxon>Neoptera</taxon>
        <taxon>Endopterygota</taxon>
        <taxon>Coleoptera</taxon>
        <taxon>Polyphaga</taxon>
        <taxon>Cucujiformia</taxon>
        <taxon>Chrysomeloidea</taxon>
        <taxon>Chrysomelidae</taxon>
        <taxon>Bruchinae</taxon>
        <taxon>Bruchini</taxon>
        <taxon>Callosobruchus</taxon>
    </lineage>
</organism>
<evidence type="ECO:0000313" key="2">
    <source>
        <dbReference type="Proteomes" id="UP000410492"/>
    </source>
</evidence>
<feature type="non-terminal residue" evidence="1">
    <location>
        <position position="1"/>
    </location>
</feature>
<gene>
    <name evidence="1" type="ORF">CALMAC_LOCUS20069</name>
</gene>
<keyword evidence="2" id="KW-1185">Reference proteome</keyword>
<dbReference type="OrthoDB" id="10311693at2759"/>
<reference evidence="1 2" key="1">
    <citation type="submission" date="2019-01" db="EMBL/GenBank/DDBJ databases">
        <authorList>
            <person name="Sayadi A."/>
        </authorList>
    </citation>
    <scope>NUCLEOTIDE SEQUENCE [LARGE SCALE GENOMIC DNA]</scope>
</reference>
<dbReference type="Proteomes" id="UP000410492">
    <property type="component" value="Unassembled WGS sequence"/>
</dbReference>
<protein>
    <submittedName>
        <fullName evidence="1">Uncharacterized protein</fullName>
    </submittedName>
</protein>
<evidence type="ECO:0000313" key="1">
    <source>
        <dbReference type="EMBL" id="VEN63164.1"/>
    </source>
</evidence>
<dbReference type="EMBL" id="CAACVG010014436">
    <property type="protein sequence ID" value="VEN63164.1"/>
    <property type="molecule type" value="Genomic_DNA"/>
</dbReference>